<gene>
    <name evidence="5" type="ORF">BCY89_07040</name>
</gene>
<keyword evidence="3" id="KW-0949">S-adenosyl-L-methionine</keyword>
<organism evidence="5 6">
    <name type="scientific">Sphingobacterium siyangense</name>
    <dbReference type="NCBI Taxonomy" id="459529"/>
    <lineage>
        <taxon>Bacteria</taxon>
        <taxon>Pseudomonadati</taxon>
        <taxon>Bacteroidota</taxon>
        <taxon>Sphingobacteriia</taxon>
        <taxon>Sphingobacteriales</taxon>
        <taxon>Sphingobacteriaceae</taxon>
        <taxon>Sphingobacterium</taxon>
    </lineage>
</organism>
<keyword evidence="6" id="KW-1185">Reference proteome</keyword>
<dbReference type="InterPro" id="IPR029063">
    <property type="entry name" value="SAM-dependent_MTases_sf"/>
</dbReference>
<evidence type="ECO:0000313" key="6">
    <source>
        <dbReference type="Proteomes" id="UP000286402"/>
    </source>
</evidence>
<dbReference type="RefSeq" id="WP_120334512.1">
    <property type="nucleotide sequence ID" value="NZ_CP070350.1"/>
</dbReference>
<evidence type="ECO:0000256" key="3">
    <source>
        <dbReference type="ARBA" id="ARBA00022691"/>
    </source>
</evidence>
<reference evidence="5 6" key="1">
    <citation type="submission" date="2016-07" db="EMBL/GenBank/DDBJ databases">
        <title>Genome analysis of Sphingobacterium siyangense T12B17.</title>
        <authorList>
            <person name="Xu D."/>
            <person name="Su Y."/>
            <person name="Zheng S."/>
        </authorList>
    </citation>
    <scope>NUCLEOTIDE SEQUENCE [LARGE SCALE GENOMIC DNA]</scope>
    <source>
        <strain evidence="5 6">T12B17</strain>
    </source>
</reference>
<dbReference type="Gene3D" id="3.40.50.150">
    <property type="entry name" value="Vaccinia Virus protein VP39"/>
    <property type="match status" value="1"/>
</dbReference>
<sequence>MKQNKYDEQTFFDQYKNMDRSIKGLEGAGEWHALKNILPSFDGKNVLDLGCGFGWHCRYAIENGAKTVTGVDLSERMLNKARKINDLPGITYIRSALEDITFQEQEFDCVISSLTFHYIKDFDPLCMHINRWLKPGGNFVFSVEHPIFTARSDQDWIYDAAGNKLYWPVDHYFEEGKRETHFLQNNVIKYHRTLSTYLTILLANNFAIDLVTEPQPNMEMINSVAGMTDELRRPMMLIVSAQKRPK</sequence>
<dbReference type="PANTHER" id="PTHR43464">
    <property type="entry name" value="METHYLTRANSFERASE"/>
    <property type="match status" value="1"/>
</dbReference>
<dbReference type="GO" id="GO:0008757">
    <property type="term" value="F:S-adenosylmethionine-dependent methyltransferase activity"/>
    <property type="evidence" value="ECO:0007669"/>
    <property type="project" value="InterPro"/>
</dbReference>
<name>A0A420FP13_9SPHI</name>
<protein>
    <submittedName>
        <fullName evidence="5">SAM-dependent methyltransferase</fullName>
    </submittedName>
</protein>
<evidence type="ECO:0000259" key="4">
    <source>
        <dbReference type="Pfam" id="PF08241"/>
    </source>
</evidence>
<dbReference type="PANTHER" id="PTHR43464:SF19">
    <property type="entry name" value="UBIQUINONE BIOSYNTHESIS O-METHYLTRANSFERASE, MITOCHONDRIAL"/>
    <property type="match status" value="1"/>
</dbReference>
<dbReference type="CDD" id="cd02440">
    <property type="entry name" value="AdoMet_MTases"/>
    <property type="match status" value="1"/>
</dbReference>
<comment type="caution">
    <text evidence="5">The sequence shown here is derived from an EMBL/GenBank/DDBJ whole genome shotgun (WGS) entry which is preliminary data.</text>
</comment>
<evidence type="ECO:0000313" key="5">
    <source>
        <dbReference type="EMBL" id="RKF34715.1"/>
    </source>
</evidence>
<dbReference type="Pfam" id="PF08241">
    <property type="entry name" value="Methyltransf_11"/>
    <property type="match status" value="1"/>
</dbReference>
<keyword evidence="2 5" id="KW-0808">Transferase</keyword>
<dbReference type="Proteomes" id="UP000286402">
    <property type="component" value="Unassembled WGS sequence"/>
</dbReference>
<dbReference type="GO" id="GO:0032259">
    <property type="term" value="P:methylation"/>
    <property type="evidence" value="ECO:0007669"/>
    <property type="project" value="UniProtKB-KW"/>
</dbReference>
<accession>A0A420FP13</accession>
<evidence type="ECO:0000256" key="1">
    <source>
        <dbReference type="ARBA" id="ARBA00022603"/>
    </source>
</evidence>
<dbReference type="InterPro" id="IPR013216">
    <property type="entry name" value="Methyltransf_11"/>
</dbReference>
<proteinExistence type="predicted"/>
<dbReference type="EMBL" id="MCAQ01000023">
    <property type="protein sequence ID" value="RKF34715.1"/>
    <property type="molecule type" value="Genomic_DNA"/>
</dbReference>
<evidence type="ECO:0000256" key="2">
    <source>
        <dbReference type="ARBA" id="ARBA00022679"/>
    </source>
</evidence>
<feature type="domain" description="Methyltransferase type 11" evidence="4">
    <location>
        <begin position="47"/>
        <end position="141"/>
    </location>
</feature>
<dbReference type="SUPFAM" id="SSF53335">
    <property type="entry name" value="S-adenosyl-L-methionine-dependent methyltransferases"/>
    <property type="match status" value="1"/>
</dbReference>
<dbReference type="AlphaFoldDB" id="A0A420FP13"/>
<keyword evidence="1 5" id="KW-0489">Methyltransferase</keyword>